<dbReference type="InterPro" id="IPR023170">
    <property type="entry name" value="HhH_base_excis_C"/>
</dbReference>
<dbReference type="SUPFAM" id="SSF48150">
    <property type="entry name" value="DNA-glycosylase"/>
    <property type="match status" value="1"/>
</dbReference>
<reference evidence="11 12" key="1">
    <citation type="submission" date="2011-08" db="EMBL/GenBank/DDBJ databases">
        <authorList>
            <person name="Liu Z.J."/>
            <person name="Shi F.L."/>
            <person name="Lu J.Q."/>
            <person name="Li M."/>
            <person name="Wang Z.L."/>
        </authorList>
    </citation>
    <scope>NUCLEOTIDE SEQUENCE [LARGE SCALE GENOMIC DNA]</scope>
    <source>
        <strain evidence="11 12">USNM 41457</strain>
    </source>
</reference>
<keyword evidence="12" id="KW-1185">Reference proteome</keyword>
<dbReference type="InterPro" id="IPR003265">
    <property type="entry name" value="HhH-GPD_domain"/>
</dbReference>
<dbReference type="GO" id="GO:0051536">
    <property type="term" value="F:iron-sulfur cluster binding"/>
    <property type="evidence" value="ECO:0007669"/>
    <property type="project" value="UniProtKB-KW"/>
</dbReference>
<dbReference type="GO" id="GO:0006289">
    <property type="term" value="P:nucleotide-excision repair"/>
    <property type="evidence" value="ECO:0007669"/>
    <property type="project" value="TreeGrafter"/>
</dbReference>
<evidence type="ECO:0000256" key="1">
    <source>
        <dbReference type="ARBA" id="ARBA00001966"/>
    </source>
</evidence>
<keyword evidence="5" id="KW-0378">Hydrolase</keyword>
<keyword evidence="10" id="KW-0326">Glycosidase</keyword>
<evidence type="ECO:0000256" key="3">
    <source>
        <dbReference type="ARBA" id="ARBA00022723"/>
    </source>
</evidence>
<dbReference type="GO" id="GO:0003906">
    <property type="term" value="F:DNA-(apurinic or apyrimidinic site) endonuclease activity"/>
    <property type="evidence" value="ECO:0007669"/>
    <property type="project" value="TreeGrafter"/>
</dbReference>
<evidence type="ECO:0000256" key="10">
    <source>
        <dbReference type="ARBA" id="ARBA00023295"/>
    </source>
</evidence>
<comment type="similarity">
    <text evidence="2">Belongs to the Nth/MutY family.</text>
</comment>
<dbReference type="OrthoDB" id="2099276at2759"/>
<sequence>MHEFAQNYKGLSMPTKIDELLKIKGVGKKMAFLYMNYCFNQSFGIAVDTHVHRLSQRLGFTSSKNVEICRKDLEKLFHISQWNDVNFVLVGFGQVICTAINPKCAICNARFICPSSNVVEW</sequence>
<proteinExistence type="inferred from homology"/>
<comment type="cofactor">
    <cofactor evidence="1">
        <name>[4Fe-4S] cluster</name>
        <dbReference type="ChEBI" id="CHEBI:49883"/>
    </cofactor>
</comment>
<evidence type="ECO:0000256" key="4">
    <source>
        <dbReference type="ARBA" id="ARBA00022763"/>
    </source>
</evidence>
<evidence type="ECO:0000313" key="12">
    <source>
        <dbReference type="Proteomes" id="UP000003163"/>
    </source>
</evidence>
<dbReference type="Gene3D" id="1.10.1670.10">
    <property type="entry name" value="Helix-hairpin-Helix base-excision DNA repair enzymes (C-terminal)"/>
    <property type="match status" value="1"/>
</dbReference>
<dbReference type="PANTHER" id="PTHR43286">
    <property type="entry name" value="ENDONUCLEASE III-LIKE PROTEIN 1"/>
    <property type="match status" value="1"/>
</dbReference>
<evidence type="ECO:0000256" key="2">
    <source>
        <dbReference type="ARBA" id="ARBA00008343"/>
    </source>
</evidence>
<dbReference type="GO" id="GO:0016829">
    <property type="term" value="F:lyase activity"/>
    <property type="evidence" value="ECO:0007669"/>
    <property type="project" value="UniProtKB-KW"/>
</dbReference>
<accession>J8ZZZ5</accession>
<dbReference type="PANTHER" id="PTHR43286:SF1">
    <property type="entry name" value="ENDONUCLEASE III-LIKE PROTEIN 1"/>
    <property type="match status" value="1"/>
</dbReference>
<evidence type="ECO:0000256" key="6">
    <source>
        <dbReference type="ARBA" id="ARBA00023004"/>
    </source>
</evidence>
<keyword evidence="9" id="KW-0456">Lyase</keyword>
<reference evidence="12" key="2">
    <citation type="submission" date="2015-07" db="EMBL/GenBank/DDBJ databases">
        <title>Contrasting host-pathogen interactions and genome evolution in two generalist and specialist microsporidian pathogens of mosquitoes.</title>
        <authorList>
            <consortium name="The Broad Institute Genomics Platform"/>
            <consortium name="The Broad Institute Genome Sequencing Center for Infectious Disease"/>
            <person name="Cuomo C.A."/>
            <person name="Sanscrainte N.D."/>
            <person name="Goldberg J.M."/>
            <person name="Heiman D."/>
            <person name="Young S."/>
            <person name="Zeng Q."/>
            <person name="Becnel J.J."/>
            <person name="Birren B.W."/>
        </authorList>
    </citation>
    <scope>NUCLEOTIDE SEQUENCE [LARGE SCALE GENOMIC DNA]</scope>
    <source>
        <strain evidence="12">USNM 41457</strain>
    </source>
</reference>
<dbReference type="GO" id="GO:0000703">
    <property type="term" value="F:oxidized pyrimidine nucleobase lesion DNA N-glycosylase activity"/>
    <property type="evidence" value="ECO:0007669"/>
    <property type="project" value="TreeGrafter"/>
</dbReference>
<keyword evidence="4" id="KW-0227">DNA damage</keyword>
<keyword evidence="6" id="KW-0408">Iron</keyword>
<dbReference type="GO" id="GO:0046872">
    <property type="term" value="F:metal ion binding"/>
    <property type="evidence" value="ECO:0007669"/>
    <property type="project" value="UniProtKB-KW"/>
</dbReference>
<evidence type="ECO:0000256" key="7">
    <source>
        <dbReference type="ARBA" id="ARBA00023014"/>
    </source>
</evidence>
<dbReference type="GO" id="GO:0006285">
    <property type="term" value="P:base-excision repair, AP site formation"/>
    <property type="evidence" value="ECO:0007669"/>
    <property type="project" value="TreeGrafter"/>
</dbReference>
<dbReference type="InterPro" id="IPR011257">
    <property type="entry name" value="DNA_glycosylase"/>
</dbReference>
<comment type="caution">
    <text evidence="11">The sequence shown here is derived from an EMBL/GenBank/DDBJ whole genome shotgun (WGS) entry which is preliminary data.</text>
</comment>
<keyword evidence="7" id="KW-0411">Iron-sulfur</keyword>
<keyword evidence="8" id="KW-0234">DNA repair</keyword>
<dbReference type="STRING" id="1003232.J8ZZZ5"/>
<evidence type="ECO:0000256" key="5">
    <source>
        <dbReference type="ARBA" id="ARBA00022801"/>
    </source>
</evidence>
<dbReference type="AlphaFoldDB" id="J8ZZZ5"/>
<dbReference type="PROSITE" id="PS00764">
    <property type="entry name" value="ENDONUCLEASE_III_1"/>
    <property type="match status" value="1"/>
</dbReference>
<dbReference type="GO" id="GO:0005634">
    <property type="term" value="C:nucleus"/>
    <property type="evidence" value="ECO:0007669"/>
    <property type="project" value="TreeGrafter"/>
</dbReference>
<dbReference type="InterPro" id="IPR004035">
    <property type="entry name" value="Endouclease-III_FeS-bd_BS"/>
</dbReference>
<dbReference type="HOGENOM" id="CLU_012862_3_4_1"/>
<evidence type="ECO:0008006" key="13">
    <source>
        <dbReference type="Google" id="ProtNLM"/>
    </source>
</evidence>
<dbReference type="Proteomes" id="UP000003163">
    <property type="component" value="Unassembled WGS sequence"/>
</dbReference>
<dbReference type="VEuPathDB" id="MicrosporidiaDB:EDEG_00683"/>
<evidence type="ECO:0000256" key="8">
    <source>
        <dbReference type="ARBA" id="ARBA00023204"/>
    </source>
</evidence>
<organism evidence="11 12">
    <name type="scientific">Edhazardia aedis (strain USNM 41457)</name>
    <name type="common">Microsporidian parasite</name>
    <dbReference type="NCBI Taxonomy" id="1003232"/>
    <lineage>
        <taxon>Eukaryota</taxon>
        <taxon>Fungi</taxon>
        <taxon>Fungi incertae sedis</taxon>
        <taxon>Microsporidia</taxon>
        <taxon>Edhazardia</taxon>
    </lineage>
</organism>
<dbReference type="EMBL" id="AFBI03000008">
    <property type="protein sequence ID" value="EJW05218.1"/>
    <property type="molecule type" value="Genomic_DNA"/>
</dbReference>
<protein>
    <recommendedName>
        <fullName evidence="13">HhH-GPD domain-containing protein</fullName>
    </recommendedName>
</protein>
<evidence type="ECO:0000256" key="9">
    <source>
        <dbReference type="ARBA" id="ARBA00023239"/>
    </source>
</evidence>
<name>J8ZZZ5_EDHAE</name>
<dbReference type="CDD" id="cd00056">
    <property type="entry name" value="ENDO3c"/>
    <property type="match status" value="1"/>
</dbReference>
<keyword evidence="3" id="KW-0479">Metal-binding</keyword>
<dbReference type="Gene3D" id="1.10.340.30">
    <property type="entry name" value="Hypothetical protein, domain 2"/>
    <property type="match status" value="1"/>
</dbReference>
<evidence type="ECO:0000313" key="11">
    <source>
        <dbReference type="EMBL" id="EJW05218.1"/>
    </source>
</evidence>
<gene>
    <name evidence="11" type="ORF">EDEG_00683</name>
</gene>
<dbReference type="InParanoid" id="J8ZZZ5"/>